<evidence type="ECO:0000313" key="3">
    <source>
        <dbReference type="Proteomes" id="UP000720508"/>
    </source>
</evidence>
<reference evidence="2 3" key="1">
    <citation type="submission" date="2021-06" db="EMBL/GenBank/DDBJ databases">
        <authorList>
            <person name="Pan X."/>
        </authorList>
    </citation>
    <scope>NUCLEOTIDE SEQUENCE [LARGE SCALE GENOMIC DNA]</scope>
    <source>
        <strain evidence="2 3">4503</strain>
    </source>
</reference>
<dbReference type="Proteomes" id="UP000720508">
    <property type="component" value="Unassembled WGS sequence"/>
</dbReference>
<name>A0ABS6C7J9_9ACTN</name>
<gene>
    <name evidence="2" type="ORF">KN815_01695</name>
</gene>
<evidence type="ECO:0000256" key="1">
    <source>
        <dbReference type="SAM" id="MobiDB-lite"/>
    </source>
</evidence>
<proteinExistence type="predicted"/>
<feature type="region of interest" description="Disordered" evidence="1">
    <location>
        <begin position="75"/>
        <end position="107"/>
    </location>
</feature>
<accession>A0ABS6C7J9</accession>
<evidence type="ECO:0000313" key="2">
    <source>
        <dbReference type="EMBL" id="MBU3862863.1"/>
    </source>
</evidence>
<organism evidence="2 3">
    <name type="scientific">Streptomyces niphimycinicus</name>
    <dbReference type="NCBI Taxonomy" id="2842201"/>
    <lineage>
        <taxon>Bacteria</taxon>
        <taxon>Bacillati</taxon>
        <taxon>Actinomycetota</taxon>
        <taxon>Actinomycetes</taxon>
        <taxon>Kitasatosporales</taxon>
        <taxon>Streptomycetaceae</taxon>
        <taxon>Streptomyces</taxon>
    </lineage>
</organism>
<keyword evidence="3" id="KW-1185">Reference proteome</keyword>
<dbReference type="EMBL" id="JAHLEM010000013">
    <property type="protein sequence ID" value="MBU3862863.1"/>
    <property type="molecule type" value="Genomic_DNA"/>
</dbReference>
<sequence>MLAAVNASWIGMMSEVRRRTSASPIGVHSAAQCSSVSTSIRSRAAMPASQVRDVRGVVPGVEHDQDVRVSVVPLPGGDQPLDDLAQLGGGHGGEVGVSRVPESQEGT</sequence>
<comment type="caution">
    <text evidence="2">The sequence shown here is derived from an EMBL/GenBank/DDBJ whole genome shotgun (WGS) entry which is preliminary data.</text>
</comment>
<protein>
    <submittedName>
        <fullName evidence="2">Uncharacterized protein</fullName>
    </submittedName>
</protein>